<keyword evidence="7 11" id="KW-0853">WD repeat</keyword>
<dbReference type="GO" id="GO:0005737">
    <property type="term" value="C:cytoplasm"/>
    <property type="evidence" value="ECO:0007669"/>
    <property type="project" value="UniProtKB-SubCell"/>
</dbReference>
<feature type="region of interest" description="Disordered" evidence="12">
    <location>
        <begin position="232"/>
        <end position="252"/>
    </location>
</feature>
<dbReference type="Pfam" id="PF00400">
    <property type="entry name" value="WD40"/>
    <property type="match status" value="4"/>
</dbReference>
<comment type="pathway">
    <text evidence="3">tRNA modification; 5-methoxycarbonylmethyl-2-thiouridine-tRNA biosynthesis.</text>
</comment>
<dbReference type="GO" id="GO:0033588">
    <property type="term" value="C:elongator holoenzyme complex"/>
    <property type="evidence" value="ECO:0007669"/>
    <property type="project" value="InterPro"/>
</dbReference>
<feature type="repeat" description="WD" evidence="11">
    <location>
        <begin position="431"/>
        <end position="472"/>
    </location>
</feature>
<feature type="repeat" description="WD" evidence="11">
    <location>
        <begin position="1067"/>
        <end position="1108"/>
    </location>
</feature>
<comment type="similarity">
    <text evidence="4">Belongs to the WD repeat ELP2 family.</text>
</comment>
<evidence type="ECO:0000259" key="13">
    <source>
        <dbReference type="Pfam" id="PF09734"/>
    </source>
</evidence>
<dbReference type="UniPathway" id="UPA00988"/>
<dbReference type="GO" id="GO:0005634">
    <property type="term" value="C:nucleus"/>
    <property type="evidence" value="ECO:0007669"/>
    <property type="project" value="UniProtKB-SubCell"/>
</dbReference>
<dbReference type="SUPFAM" id="SSF75011">
    <property type="entry name" value="3-carboxy-cis,cis-mucoante lactonizing enzyme"/>
    <property type="match status" value="1"/>
</dbReference>
<evidence type="ECO:0000256" key="11">
    <source>
        <dbReference type="PROSITE-ProRule" id="PRU00221"/>
    </source>
</evidence>
<keyword evidence="8" id="KW-0819">tRNA processing</keyword>
<keyword evidence="6" id="KW-0963">Cytoplasm</keyword>
<dbReference type="SMART" id="SM00320">
    <property type="entry name" value="WD40"/>
    <property type="match status" value="8"/>
</dbReference>
<evidence type="ECO:0000256" key="1">
    <source>
        <dbReference type="ARBA" id="ARBA00004123"/>
    </source>
</evidence>
<feature type="compositionally biased region" description="Acidic residues" evidence="12">
    <location>
        <begin position="240"/>
        <end position="250"/>
    </location>
</feature>
<feature type="domain" description="Transcription factor IIIC subunit 5 HTH" evidence="13">
    <location>
        <begin position="82"/>
        <end position="213"/>
    </location>
</feature>
<dbReference type="InterPro" id="IPR019136">
    <property type="entry name" value="TF_IIIC_su-5_HTH"/>
</dbReference>
<evidence type="ECO:0000256" key="4">
    <source>
        <dbReference type="ARBA" id="ARBA00005881"/>
    </source>
</evidence>
<reference evidence="14 15" key="2">
    <citation type="submission" date="2018-11" db="EMBL/GenBank/DDBJ databases">
        <authorList>
            <consortium name="Pathogen Informatics"/>
        </authorList>
    </citation>
    <scope>NUCLEOTIDE SEQUENCE [LARGE SCALE GENOMIC DNA]</scope>
</reference>
<dbReference type="WBParaSite" id="TASK_0000504801-mRNA-1">
    <property type="protein sequence ID" value="TASK_0000504801-mRNA-1"/>
    <property type="gene ID" value="TASK_0000504801"/>
</dbReference>
<feature type="repeat" description="WD" evidence="11">
    <location>
        <begin position="674"/>
        <end position="711"/>
    </location>
</feature>
<evidence type="ECO:0000256" key="2">
    <source>
        <dbReference type="ARBA" id="ARBA00004496"/>
    </source>
</evidence>
<feature type="repeat" description="WD" evidence="11">
    <location>
        <begin position="622"/>
        <end position="638"/>
    </location>
</feature>
<accession>A0A0R3W4R0</accession>
<organism evidence="16">
    <name type="scientific">Taenia asiatica</name>
    <name type="common">Asian tapeworm</name>
    <dbReference type="NCBI Taxonomy" id="60517"/>
    <lineage>
        <taxon>Eukaryota</taxon>
        <taxon>Metazoa</taxon>
        <taxon>Spiralia</taxon>
        <taxon>Lophotrochozoa</taxon>
        <taxon>Platyhelminthes</taxon>
        <taxon>Cestoda</taxon>
        <taxon>Eucestoda</taxon>
        <taxon>Cyclophyllidea</taxon>
        <taxon>Taeniidae</taxon>
        <taxon>Taenia</taxon>
    </lineage>
</organism>
<evidence type="ECO:0000256" key="6">
    <source>
        <dbReference type="ARBA" id="ARBA00022490"/>
    </source>
</evidence>
<dbReference type="PROSITE" id="PS50082">
    <property type="entry name" value="WD_REPEATS_2"/>
    <property type="match status" value="4"/>
</dbReference>
<evidence type="ECO:0000256" key="7">
    <source>
        <dbReference type="ARBA" id="ARBA00022574"/>
    </source>
</evidence>
<evidence type="ECO:0000313" key="16">
    <source>
        <dbReference type="WBParaSite" id="TASK_0000504801-mRNA-1"/>
    </source>
</evidence>
<dbReference type="InterPro" id="IPR037289">
    <property type="entry name" value="Elp2"/>
</dbReference>
<gene>
    <name evidence="14" type="ORF">TASK_LOCUS5049</name>
</gene>
<proteinExistence type="inferred from homology"/>
<dbReference type="InterPro" id="IPR015943">
    <property type="entry name" value="WD40/YVTN_repeat-like_dom_sf"/>
</dbReference>
<dbReference type="SUPFAM" id="SSF50978">
    <property type="entry name" value="WD40 repeat-like"/>
    <property type="match status" value="2"/>
</dbReference>
<keyword evidence="9" id="KW-0677">Repeat</keyword>
<evidence type="ECO:0000256" key="12">
    <source>
        <dbReference type="SAM" id="MobiDB-lite"/>
    </source>
</evidence>
<dbReference type="InterPro" id="IPR001680">
    <property type="entry name" value="WD40_rpt"/>
</dbReference>
<dbReference type="OrthoDB" id="27911at2759"/>
<keyword evidence="15" id="KW-1185">Reference proteome</keyword>
<feature type="compositionally biased region" description="Acidic residues" evidence="12">
    <location>
        <begin position="926"/>
        <end position="935"/>
    </location>
</feature>
<keyword evidence="10" id="KW-0539">Nucleus</keyword>
<evidence type="ECO:0000256" key="3">
    <source>
        <dbReference type="ARBA" id="ARBA00005043"/>
    </source>
</evidence>
<evidence type="ECO:0000256" key="5">
    <source>
        <dbReference type="ARBA" id="ARBA00020267"/>
    </source>
</evidence>
<dbReference type="PANTHER" id="PTHR44111">
    <property type="entry name" value="ELONGATOR COMPLEX PROTEIN 2"/>
    <property type="match status" value="1"/>
</dbReference>
<dbReference type="InterPro" id="IPR036322">
    <property type="entry name" value="WD40_repeat_dom_sf"/>
</dbReference>
<dbReference type="PROSITE" id="PS50294">
    <property type="entry name" value="WD_REPEATS_REGION"/>
    <property type="match status" value="2"/>
</dbReference>
<reference evidence="16" key="1">
    <citation type="submission" date="2016-04" db="UniProtKB">
        <authorList>
            <consortium name="WormBaseParasite"/>
        </authorList>
    </citation>
    <scope>IDENTIFICATION</scope>
</reference>
<dbReference type="Proteomes" id="UP000282613">
    <property type="component" value="Unassembled WGS sequence"/>
</dbReference>
<sequence>MNVRSKLWEDYNPLISLFVHVFLAMFDFQYGPFERIPASSNETPYDCASSPDSFRVFYDRLLVKEPTRVLDSYLRAPDIPLFLPPLLFTRLDQPTMYCFSSRFRMNEYVELENNSQQHPYHRKERKSYAMFINFGDPIPSAAHPGALQAITSLGPHTRKLAHDVEKLFRRRPIWGKAALVHSLNWKRVRECAIKTILPAYAYYVPNGPWGRVWTVDYRVRSPRLQAKLCISGRRPRADDREDTDPSGSDMDEVRDTSIVDAALAAMRSGESPLLVHASSKSTSAFRFSKTSWPDARQILYQLVDIEVPEVMEMLAAPIILCFIGSWMSAVSDVDFAELPQPYPMTQPRNRRAFIAYKAGLDSGRNYSDPVTTENFGVVCEYTAAAINPNPSCISVQRFHHNGRPQMLVFGSSRAVCLAQAVNNDIRVFRTLSGHKEAVTCVTWIDSFKGPTITRFHSLIVSASTDGEVKLWDAGEDSQRELFSFNVATSVISVHGCYTDALETQLLVCAASQDRIIGATLKLTLTDGVASAADMMGEQFCLKLKSYSCLALRLVCLTGPLVLLFAGMTAGCLEVRIVKPGEASIFLAGTLKGHVDWLNCLDCVKMYLSGEVDTSRVEGDHVLLATGSQDKQIRIWHIQLLEGKDQLPNEKGQLLRLPTLYLTKHRLIARLESVLSGHDNWVTGVAWSPVPWRPMSCPQLLSSSRDKSLVIWAPSQPLFPSVGADGSGDEEAPDIWLEQVRFGTVGGNSLGYLGCAWGNYNSEVYGHGFWGDLSTWSVNSEQRVTLTGHFKPVTSLSWCRETIDGAPLEPPPCFAYPPYLLTAGQDSTVRLHGLFYTGGSGCSPPVRMWRELARPQVHGYEMNAIVSLDVVRYVSAGDEKVGRVFSATSGFVKSLLSDATIAAHPSLQTLSTIAVQPALGLSNQAAVEEEEEESGDEEGHAPLSDPLYPPTESVLAEATLWIETDKLYGHSYEVFTLAAHPKGCLVASACKAAKQEFAQILLWRTDNWQIHQHLFFHRLTVSHMRFDGSGDRLVSVSRDRMWALWKVDGSASDDFPTFKLHKHSQSGKNAHSRIIWACAWSPDNSTFLTASRDKQIMAWNGESGERVGPPWVLSEAITAFDVGPEISRHDAFFATAGFETGGIELLAISLTKSTCQSMWKMPADWTHMGLPVRCLTLHSLDSESVALASGGDDGIVRIFRISPSTLMESMASVG</sequence>
<name>A0A0R3W4R0_TAEAS</name>
<evidence type="ECO:0000313" key="14">
    <source>
        <dbReference type="EMBL" id="VDK34422.1"/>
    </source>
</evidence>
<dbReference type="Pfam" id="PF09734">
    <property type="entry name" value="Tau95"/>
    <property type="match status" value="1"/>
</dbReference>
<protein>
    <recommendedName>
        <fullName evidence="5">Elongator complex protein 2</fullName>
    </recommendedName>
</protein>
<evidence type="ECO:0000256" key="10">
    <source>
        <dbReference type="ARBA" id="ARBA00023242"/>
    </source>
</evidence>
<evidence type="ECO:0000256" key="8">
    <source>
        <dbReference type="ARBA" id="ARBA00022694"/>
    </source>
</evidence>
<evidence type="ECO:0000313" key="15">
    <source>
        <dbReference type="Proteomes" id="UP000282613"/>
    </source>
</evidence>
<dbReference type="Gene3D" id="2.130.10.10">
    <property type="entry name" value="YVTN repeat-like/Quinoprotein amine dehydrogenase"/>
    <property type="match status" value="3"/>
</dbReference>
<dbReference type="AlphaFoldDB" id="A0A0R3W4R0"/>
<evidence type="ECO:0000256" key="9">
    <source>
        <dbReference type="ARBA" id="ARBA00022737"/>
    </source>
</evidence>
<comment type="subcellular location">
    <subcellularLocation>
        <location evidence="2">Cytoplasm</location>
    </subcellularLocation>
    <subcellularLocation>
        <location evidence="1">Nucleus</location>
    </subcellularLocation>
</comment>
<dbReference type="STRING" id="60517.A0A0R3W4R0"/>
<dbReference type="GO" id="GO:0002098">
    <property type="term" value="P:tRNA wobble uridine modification"/>
    <property type="evidence" value="ECO:0007669"/>
    <property type="project" value="InterPro"/>
</dbReference>
<dbReference type="PANTHER" id="PTHR44111:SF1">
    <property type="entry name" value="ELONGATOR COMPLEX PROTEIN 2"/>
    <property type="match status" value="1"/>
</dbReference>
<dbReference type="EMBL" id="UYRS01018388">
    <property type="protein sequence ID" value="VDK34422.1"/>
    <property type="molecule type" value="Genomic_DNA"/>
</dbReference>
<feature type="region of interest" description="Disordered" evidence="12">
    <location>
        <begin position="923"/>
        <end position="946"/>
    </location>
</feature>